<dbReference type="InterPro" id="IPR010281">
    <property type="entry name" value="DUF885"/>
</dbReference>
<protein>
    <submittedName>
        <fullName evidence="1">Uncharacterized conserved protein, DUF885 familyt</fullName>
    </submittedName>
</protein>
<evidence type="ECO:0000313" key="1">
    <source>
        <dbReference type="EMBL" id="SHJ42875.1"/>
    </source>
</evidence>
<proteinExistence type="predicted"/>
<gene>
    <name evidence="1" type="ORF">SAMN04488007_0304</name>
</gene>
<dbReference type="Proteomes" id="UP000184314">
    <property type="component" value="Unassembled WGS sequence"/>
</dbReference>
<dbReference type="Pfam" id="PF05960">
    <property type="entry name" value="DUF885"/>
    <property type="match status" value="1"/>
</dbReference>
<dbReference type="EMBL" id="FQZX01000001">
    <property type="protein sequence ID" value="SHJ42875.1"/>
    <property type="molecule type" value="Genomic_DNA"/>
</dbReference>
<dbReference type="PANTHER" id="PTHR33361:SF16">
    <property type="entry name" value="DUF885 DOMAIN-CONTAINING PROTEIN"/>
    <property type="match status" value="1"/>
</dbReference>
<reference evidence="2" key="1">
    <citation type="submission" date="2016-11" db="EMBL/GenBank/DDBJ databases">
        <authorList>
            <person name="Varghese N."/>
            <person name="Submissions S."/>
        </authorList>
    </citation>
    <scope>NUCLEOTIDE SEQUENCE [LARGE SCALE GENOMIC DNA]</scope>
    <source>
        <strain evidence="2">DSM 16478</strain>
    </source>
</reference>
<keyword evidence="2" id="KW-1185">Reference proteome</keyword>
<dbReference type="AlphaFoldDB" id="A0A1M6J881"/>
<evidence type="ECO:0000313" key="2">
    <source>
        <dbReference type="Proteomes" id="UP000184314"/>
    </source>
</evidence>
<dbReference type="STRING" id="228958.SAMN04488007_0304"/>
<dbReference type="PANTHER" id="PTHR33361">
    <property type="entry name" value="GLR0591 PROTEIN"/>
    <property type="match status" value="1"/>
</dbReference>
<accession>A0A1M6J881</accession>
<organism evidence="1 2">
    <name type="scientific">Maribacter aquivivus</name>
    <dbReference type="NCBI Taxonomy" id="228958"/>
    <lineage>
        <taxon>Bacteria</taxon>
        <taxon>Pseudomonadati</taxon>
        <taxon>Bacteroidota</taxon>
        <taxon>Flavobacteriia</taxon>
        <taxon>Flavobacteriales</taxon>
        <taxon>Flavobacteriaceae</taxon>
        <taxon>Maribacter</taxon>
    </lineage>
</organism>
<sequence>MLNIKRGVYIIKISIFKSSPPAVQNNNEKQNYNKLNPNLIIMKRIISTSIATSFLIAFLLLSSCKEEPKVEVDQTVALNRWFDDKYEEQLQMSPLALTAQGRKDQYDKIDDLSKAAEEKELAWYTETTNELKEKFDYDKLNDADKTSYDLWVYQYETLKEGATFENLDYVFDQMRGMHTRLPSYLINFHKVDSLSDMNAYISRVKEVSRGIDQLVERAKEQATAGNLPPKFAFTTVIAQTKSLKDGTPLLNDMNGKIDALLASEEITAEEATSLKEESVKVLNEYFSPSYDKLLAWLESEVDNAEETPTGVSRHENGKDFYNYRLKVFTTTDLTADEIHEIGLAEVARIKEEMMAIKEKVGFDGDLNAFFKFVNTDPQFFFPNTDEGRQGYLDESTKYLDDLTKKLPDYFGILPKAKLQVKRVEAFREQDGAPQHYSAGTPDGSRNGTYYVHLSDMNAMPKSTMEGVAYHEGNPGHHMQISIAQELESVPKFRTQAGFSVYSEGWGLYSEALAKEMGGYQNPYYDFGRLVNEIWRAIRLVVDTGIHAKGWTEADAVKYFTENSSISQGAIVAEVQRYMVMPGQATSYKIGMLKIQELRKMAETELGDKFNIKGFHDTILGGGALPLELLERRVKTWIATQK</sequence>
<name>A0A1M6J881_9FLAO</name>